<dbReference type="STRING" id="262898.GA0070564_10377"/>
<dbReference type="PANTHER" id="PTHR23427:SF2">
    <property type="entry name" value="SURFEIT LOCUS PROTEIN 1"/>
    <property type="match status" value="1"/>
</dbReference>
<dbReference type="InterPro" id="IPR045214">
    <property type="entry name" value="Surf1/Surf4"/>
</dbReference>
<keyword evidence="9" id="KW-1185">Reference proteome</keyword>
<sequence>MYRFLLTPRWLGYLALALAAAAVMVLLGNWQLHRYHARTEVNERIDAGARMAPVPLADALAAPTGGPGTAGPAPAEKVTWSRVTATGRYDTGNLVLVRGRTVDDGVGFEVLTPLVLADGTAVLVDRGWIPPAPGGAVARPDVPATPTGEVTVVGRVHPSEDGGTVDRRDGQLETRRIDVPRLARELPYPVRGAYLLLDEQTPAADPTFRAVPIGHTNNWQNFGYVWQWWIFAVMTLIGYGWAARREARDRAGLDRPGQPVDRAAEPATGTPA</sequence>
<comment type="similarity">
    <text evidence="2 6">Belongs to the SURF1 family.</text>
</comment>
<reference evidence="9" key="1">
    <citation type="submission" date="2016-06" db="EMBL/GenBank/DDBJ databases">
        <authorList>
            <person name="Varghese N."/>
            <person name="Submissions Spin"/>
        </authorList>
    </citation>
    <scope>NUCLEOTIDE SEQUENCE [LARGE SCALE GENOMIC DNA]</scope>
    <source>
        <strain evidence="9">DSM 44830</strain>
    </source>
</reference>
<dbReference type="RefSeq" id="WP_245669922.1">
    <property type="nucleotide sequence ID" value="NZ_FMCX01000003.1"/>
</dbReference>
<accession>A0A1C4XG85</accession>
<evidence type="ECO:0000256" key="1">
    <source>
        <dbReference type="ARBA" id="ARBA00004370"/>
    </source>
</evidence>
<dbReference type="CDD" id="cd06662">
    <property type="entry name" value="SURF1"/>
    <property type="match status" value="1"/>
</dbReference>
<dbReference type="AlphaFoldDB" id="A0A1C4XG85"/>
<evidence type="ECO:0000256" key="7">
    <source>
        <dbReference type="SAM" id="MobiDB-lite"/>
    </source>
</evidence>
<dbReference type="InterPro" id="IPR002994">
    <property type="entry name" value="Surf1/Shy1"/>
</dbReference>
<proteinExistence type="inferred from homology"/>
<keyword evidence="5 6" id="KW-0472">Membrane</keyword>
<protein>
    <recommendedName>
        <fullName evidence="6">SURF1-like protein</fullName>
    </recommendedName>
</protein>
<evidence type="ECO:0000313" key="8">
    <source>
        <dbReference type="EMBL" id="SCF07569.1"/>
    </source>
</evidence>
<gene>
    <name evidence="8" type="ORF">GA0070564_10377</name>
</gene>
<feature type="region of interest" description="Disordered" evidence="7">
    <location>
        <begin position="249"/>
        <end position="272"/>
    </location>
</feature>
<evidence type="ECO:0000256" key="2">
    <source>
        <dbReference type="ARBA" id="ARBA00007165"/>
    </source>
</evidence>
<dbReference type="Pfam" id="PF02104">
    <property type="entry name" value="SURF1"/>
    <property type="match status" value="1"/>
</dbReference>
<evidence type="ECO:0000256" key="5">
    <source>
        <dbReference type="ARBA" id="ARBA00023136"/>
    </source>
</evidence>
<dbReference type="EMBL" id="FMCX01000003">
    <property type="protein sequence ID" value="SCF07569.1"/>
    <property type="molecule type" value="Genomic_DNA"/>
</dbReference>
<dbReference type="PANTHER" id="PTHR23427">
    <property type="entry name" value="SURFEIT LOCUS PROTEIN"/>
    <property type="match status" value="1"/>
</dbReference>
<keyword evidence="3 6" id="KW-0812">Transmembrane</keyword>
<keyword evidence="4 6" id="KW-1133">Transmembrane helix</keyword>
<dbReference type="GO" id="GO:0005886">
    <property type="term" value="C:plasma membrane"/>
    <property type="evidence" value="ECO:0007669"/>
    <property type="project" value="UniProtKB-SubCell"/>
</dbReference>
<feature type="transmembrane region" description="Helical" evidence="6">
    <location>
        <begin position="224"/>
        <end position="242"/>
    </location>
</feature>
<evidence type="ECO:0000256" key="4">
    <source>
        <dbReference type="ARBA" id="ARBA00022989"/>
    </source>
</evidence>
<dbReference type="Proteomes" id="UP000199504">
    <property type="component" value="Unassembled WGS sequence"/>
</dbReference>
<organism evidence="8 9">
    <name type="scientific">Micromonospora mirobrigensis</name>
    <dbReference type="NCBI Taxonomy" id="262898"/>
    <lineage>
        <taxon>Bacteria</taxon>
        <taxon>Bacillati</taxon>
        <taxon>Actinomycetota</taxon>
        <taxon>Actinomycetes</taxon>
        <taxon>Micromonosporales</taxon>
        <taxon>Micromonosporaceae</taxon>
        <taxon>Micromonospora</taxon>
    </lineage>
</organism>
<evidence type="ECO:0000256" key="6">
    <source>
        <dbReference type="RuleBase" id="RU363076"/>
    </source>
</evidence>
<comment type="subcellular location">
    <subcellularLocation>
        <location evidence="6">Cell membrane</location>
        <topology evidence="6">Multi-pass membrane protein</topology>
    </subcellularLocation>
    <subcellularLocation>
        <location evidence="1">Membrane</location>
    </subcellularLocation>
</comment>
<evidence type="ECO:0000313" key="9">
    <source>
        <dbReference type="Proteomes" id="UP000199504"/>
    </source>
</evidence>
<feature type="transmembrane region" description="Helical" evidence="6">
    <location>
        <begin position="12"/>
        <end position="32"/>
    </location>
</feature>
<dbReference type="PROSITE" id="PS50895">
    <property type="entry name" value="SURF1"/>
    <property type="match status" value="1"/>
</dbReference>
<name>A0A1C4XG85_9ACTN</name>
<evidence type="ECO:0000256" key="3">
    <source>
        <dbReference type="ARBA" id="ARBA00022692"/>
    </source>
</evidence>
<keyword evidence="6" id="KW-1003">Cell membrane</keyword>